<keyword evidence="1" id="KW-1133">Transmembrane helix</keyword>
<dbReference type="OrthoDB" id="2905268at2759"/>
<accession>A0A5C3MPE3</accession>
<name>A0A5C3MPE3_9AGAM</name>
<evidence type="ECO:0000313" key="3">
    <source>
        <dbReference type="Proteomes" id="UP000305948"/>
    </source>
</evidence>
<feature type="transmembrane region" description="Helical" evidence="1">
    <location>
        <begin position="64"/>
        <end position="83"/>
    </location>
</feature>
<feature type="transmembrane region" description="Helical" evidence="1">
    <location>
        <begin position="228"/>
        <end position="247"/>
    </location>
</feature>
<dbReference type="AlphaFoldDB" id="A0A5C3MPE3"/>
<keyword evidence="1" id="KW-0472">Membrane</keyword>
<protein>
    <submittedName>
        <fullName evidence="2">Uncharacterized protein</fullName>
    </submittedName>
</protein>
<organism evidence="2 3">
    <name type="scientific">Heliocybe sulcata</name>
    <dbReference type="NCBI Taxonomy" id="5364"/>
    <lineage>
        <taxon>Eukaryota</taxon>
        <taxon>Fungi</taxon>
        <taxon>Dikarya</taxon>
        <taxon>Basidiomycota</taxon>
        <taxon>Agaricomycotina</taxon>
        <taxon>Agaricomycetes</taxon>
        <taxon>Gloeophyllales</taxon>
        <taxon>Gloeophyllaceae</taxon>
        <taxon>Heliocybe</taxon>
    </lineage>
</organism>
<feature type="transmembrane region" description="Helical" evidence="1">
    <location>
        <begin position="30"/>
        <end position="52"/>
    </location>
</feature>
<dbReference type="Proteomes" id="UP000305948">
    <property type="component" value="Unassembled WGS sequence"/>
</dbReference>
<proteinExistence type="predicted"/>
<evidence type="ECO:0000313" key="2">
    <source>
        <dbReference type="EMBL" id="TFK47279.1"/>
    </source>
</evidence>
<sequence>MNATFRVSQYAPANETESDIWFERSNIDGAIVAGVGYGVHLTLFIACFSALWTQRTCRPRYSQAMLSYIALLSIMGTISFATNTRFNEMTFVDDRDYPGGPNAFFVSQNSLPVNILGDGTSFVAQWMQDGLLLWRYFLIWNCSYWALAIPGLIYLSTVVISCLLLSQIAQPGENMWQSLNVRFGITQWSLSIGLNFILTTLIVGRLLYMRRRLRHHFKDDHQAPYLSVSTMLIESALLNTVISALFLVSFARDSALQNIFLPLSSQAECIAPMLIVLRVAQGRAWSRHAVRETRTMASFGERRTPAAIALGSIRYTENTEMGKVSGPDSRSTITTSTKVGVEVSSFRCGDEGVWPLDEESSLKG</sequence>
<keyword evidence="1" id="KW-0812">Transmembrane</keyword>
<dbReference type="EMBL" id="ML213524">
    <property type="protein sequence ID" value="TFK47279.1"/>
    <property type="molecule type" value="Genomic_DNA"/>
</dbReference>
<feature type="transmembrane region" description="Helical" evidence="1">
    <location>
        <begin position="188"/>
        <end position="208"/>
    </location>
</feature>
<gene>
    <name evidence="2" type="ORF">OE88DRAFT_1636850</name>
</gene>
<feature type="transmembrane region" description="Helical" evidence="1">
    <location>
        <begin position="144"/>
        <end position="168"/>
    </location>
</feature>
<keyword evidence="3" id="KW-1185">Reference proteome</keyword>
<evidence type="ECO:0000256" key="1">
    <source>
        <dbReference type="SAM" id="Phobius"/>
    </source>
</evidence>
<reference evidence="2 3" key="1">
    <citation type="journal article" date="2019" name="Nat. Ecol. Evol.">
        <title>Megaphylogeny resolves global patterns of mushroom evolution.</title>
        <authorList>
            <person name="Varga T."/>
            <person name="Krizsan K."/>
            <person name="Foldi C."/>
            <person name="Dima B."/>
            <person name="Sanchez-Garcia M."/>
            <person name="Sanchez-Ramirez S."/>
            <person name="Szollosi G.J."/>
            <person name="Szarkandi J.G."/>
            <person name="Papp V."/>
            <person name="Albert L."/>
            <person name="Andreopoulos W."/>
            <person name="Angelini C."/>
            <person name="Antonin V."/>
            <person name="Barry K.W."/>
            <person name="Bougher N.L."/>
            <person name="Buchanan P."/>
            <person name="Buyck B."/>
            <person name="Bense V."/>
            <person name="Catcheside P."/>
            <person name="Chovatia M."/>
            <person name="Cooper J."/>
            <person name="Damon W."/>
            <person name="Desjardin D."/>
            <person name="Finy P."/>
            <person name="Geml J."/>
            <person name="Haridas S."/>
            <person name="Hughes K."/>
            <person name="Justo A."/>
            <person name="Karasinski D."/>
            <person name="Kautmanova I."/>
            <person name="Kiss B."/>
            <person name="Kocsube S."/>
            <person name="Kotiranta H."/>
            <person name="LaButti K.M."/>
            <person name="Lechner B.E."/>
            <person name="Liimatainen K."/>
            <person name="Lipzen A."/>
            <person name="Lukacs Z."/>
            <person name="Mihaltcheva S."/>
            <person name="Morgado L.N."/>
            <person name="Niskanen T."/>
            <person name="Noordeloos M.E."/>
            <person name="Ohm R.A."/>
            <person name="Ortiz-Santana B."/>
            <person name="Ovrebo C."/>
            <person name="Racz N."/>
            <person name="Riley R."/>
            <person name="Savchenko A."/>
            <person name="Shiryaev A."/>
            <person name="Soop K."/>
            <person name="Spirin V."/>
            <person name="Szebenyi C."/>
            <person name="Tomsovsky M."/>
            <person name="Tulloss R.E."/>
            <person name="Uehling J."/>
            <person name="Grigoriev I.V."/>
            <person name="Vagvolgyi C."/>
            <person name="Papp T."/>
            <person name="Martin F.M."/>
            <person name="Miettinen O."/>
            <person name="Hibbett D.S."/>
            <person name="Nagy L.G."/>
        </authorList>
    </citation>
    <scope>NUCLEOTIDE SEQUENCE [LARGE SCALE GENOMIC DNA]</scope>
    <source>
        <strain evidence="2 3">OMC1185</strain>
    </source>
</reference>